<name>A0ABT2TMI7_9FIRM</name>
<reference evidence="2 3" key="1">
    <citation type="journal article" date="2021" name="ISME Commun">
        <title>Automated analysis of genomic sequences facilitates high-throughput and comprehensive description of bacteria.</title>
        <authorList>
            <person name="Hitch T.C.A."/>
        </authorList>
    </citation>
    <scope>NUCLEOTIDE SEQUENCE [LARGE SCALE GENOMIC DNA]</scope>
    <source>
        <strain evidence="2 3">Sanger_109</strain>
    </source>
</reference>
<feature type="transmembrane region" description="Helical" evidence="1">
    <location>
        <begin position="47"/>
        <end position="68"/>
    </location>
</feature>
<evidence type="ECO:0000256" key="1">
    <source>
        <dbReference type="SAM" id="Phobius"/>
    </source>
</evidence>
<dbReference type="EMBL" id="JAOQJQ010000004">
    <property type="protein sequence ID" value="MCU6762842.1"/>
    <property type="molecule type" value="Genomic_DNA"/>
</dbReference>
<keyword evidence="3" id="KW-1185">Reference proteome</keyword>
<gene>
    <name evidence="2" type="ORF">OCV88_10925</name>
</gene>
<feature type="transmembrane region" description="Helical" evidence="1">
    <location>
        <begin position="16"/>
        <end position="35"/>
    </location>
</feature>
<dbReference type="Proteomes" id="UP001652442">
    <property type="component" value="Unassembled WGS sequence"/>
</dbReference>
<evidence type="ECO:0000313" key="3">
    <source>
        <dbReference type="Proteomes" id="UP001652442"/>
    </source>
</evidence>
<evidence type="ECO:0000313" key="2">
    <source>
        <dbReference type="EMBL" id="MCU6762842.1"/>
    </source>
</evidence>
<organism evidence="2 3">
    <name type="scientific">Brotonthovivens ammoniilytica</name>
    <dbReference type="NCBI Taxonomy" id="2981725"/>
    <lineage>
        <taxon>Bacteria</taxon>
        <taxon>Bacillati</taxon>
        <taxon>Bacillota</taxon>
        <taxon>Clostridia</taxon>
        <taxon>Lachnospirales</taxon>
        <taxon>Lachnospiraceae</taxon>
        <taxon>Brotonthovivens</taxon>
    </lineage>
</organism>
<dbReference type="Pfam" id="PF06196">
    <property type="entry name" value="DUF997"/>
    <property type="match status" value="1"/>
</dbReference>
<sequence length="85" mass="10070">MNKKKIFEQIKKEAKATFFVLVLLIVVWCVLGFGVSRLDITFFHTPLWAITGCLGTWIFSILAVWWLIKRIYKNFDLTEEEEKDE</sequence>
<dbReference type="RefSeq" id="WP_158425546.1">
    <property type="nucleotide sequence ID" value="NZ_JAOQJQ010000004.1"/>
</dbReference>
<protein>
    <submittedName>
        <fullName evidence="2">YhdT family protein</fullName>
    </submittedName>
</protein>
<proteinExistence type="predicted"/>
<dbReference type="InterPro" id="IPR010398">
    <property type="entry name" value="DUF997"/>
</dbReference>
<keyword evidence="1" id="KW-1133">Transmembrane helix</keyword>
<accession>A0ABT2TMI7</accession>
<keyword evidence="1" id="KW-0472">Membrane</keyword>
<keyword evidence="1" id="KW-0812">Transmembrane</keyword>
<comment type="caution">
    <text evidence="2">The sequence shown here is derived from an EMBL/GenBank/DDBJ whole genome shotgun (WGS) entry which is preliminary data.</text>
</comment>